<dbReference type="CDD" id="cd00342">
    <property type="entry name" value="gram_neg_porins"/>
    <property type="match status" value="1"/>
</dbReference>
<accession>A0ABX9FIU0</accession>
<dbReference type="Gene3D" id="2.40.160.10">
    <property type="entry name" value="Porin"/>
    <property type="match status" value="1"/>
</dbReference>
<evidence type="ECO:0000256" key="3">
    <source>
        <dbReference type="ARBA" id="ARBA00023136"/>
    </source>
</evidence>
<feature type="chain" id="PRO_5046720359" evidence="4">
    <location>
        <begin position="20"/>
        <end position="316"/>
    </location>
</feature>
<evidence type="ECO:0000256" key="2">
    <source>
        <dbReference type="ARBA" id="ARBA00022729"/>
    </source>
</evidence>
<gene>
    <name evidence="6" type="ORF">DLR69_14815</name>
</gene>
<organism evidence="6 7">
    <name type="scientific">Vibrio paracholerae</name>
    <dbReference type="NCBI Taxonomy" id="650003"/>
    <lineage>
        <taxon>Bacteria</taxon>
        <taxon>Pseudomonadati</taxon>
        <taxon>Pseudomonadota</taxon>
        <taxon>Gammaproteobacteria</taxon>
        <taxon>Vibrionales</taxon>
        <taxon>Vibrionaceae</taxon>
        <taxon>Vibrio</taxon>
    </lineage>
</organism>
<dbReference type="EMBL" id="QKKR01000030">
    <property type="protein sequence ID" value="RBM52623.1"/>
    <property type="molecule type" value="Genomic_DNA"/>
</dbReference>
<comment type="caution">
    <text evidence="6">The sequence shown here is derived from an EMBL/GenBank/DDBJ whole genome shotgun (WGS) entry which is preliminary data.</text>
</comment>
<evidence type="ECO:0000256" key="1">
    <source>
        <dbReference type="ARBA" id="ARBA00004571"/>
    </source>
</evidence>
<feature type="signal peptide" evidence="4">
    <location>
        <begin position="1"/>
        <end position="19"/>
    </location>
</feature>
<dbReference type="SUPFAM" id="SSF56935">
    <property type="entry name" value="Porins"/>
    <property type="match status" value="1"/>
</dbReference>
<keyword evidence="7" id="KW-1185">Reference proteome</keyword>
<protein>
    <submittedName>
        <fullName evidence="6">Porin</fullName>
    </submittedName>
</protein>
<feature type="domain" description="Porin" evidence="5">
    <location>
        <begin position="7"/>
        <end position="300"/>
    </location>
</feature>
<evidence type="ECO:0000313" key="6">
    <source>
        <dbReference type="EMBL" id="RBM52623.1"/>
    </source>
</evidence>
<dbReference type="RefSeq" id="WP_113593800.1">
    <property type="nucleotide sequence ID" value="NZ_CAWNVX010000031.1"/>
</dbReference>
<dbReference type="PANTHER" id="PTHR34501">
    <property type="entry name" value="PROTEIN YDDL-RELATED"/>
    <property type="match status" value="1"/>
</dbReference>
<name>A0ABX9FIU0_9VIBR</name>
<dbReference type="InterPro" id="IPR033900">
    <property type="entry name" value="Gram_neg_porin_domain"/>
</dbReference>
<sequence>MKKTLLALAVLAAAGSVNAVEILKSDAGTVDFYGQIRVQADFEEHKDATLNAGSSRAGVKAKYTLEQGVDILGEVEFSIRSQKGTEADKWDVRKHWLGVGTEYGSLKFGKQSVIADDVYGAEYSYVYGQSDGVLYPMDWLNSSLIKYEFTHDSFWVKASYGLPESDAKDSKGNSLANQELVEFYAGTSFGDLALHAGVGQWEKTPGDETKFYEVTGEYTLGSTLFGVTYSAFDKDGKNDDQDAVSLGVTHQLTKTLKPYIGYQMVDVEVGNDKDYGYLGLEYKPASWFRTYAEYGYSKEETKDSENKFAIGARVYW</sequence>
<keyword evidence="3" id="KW-0472">Membrane</keyword>
<evidence type="ECO:0000259" key="5">
    <source>
        <dbReference type="Pfam" id="PF13609"/>
    </source>
</evidence>
<comment type="subcellular location">
    <subcellularLocation>
        <location evidence="1">Cell outer membrane</location>
        <topology evidence="1">Multi-pass membrane protein</topology>
    </subcellularLocation>
</comment>
<evidence type="ECO:0000256" key="4">
    <source>
        <dbReference type="SAM" id="SignalP"/>
    </source>
</evidence>
<dbReference type="InterPro" id="IPR050298">
    <property type="entry name" value="Gram-neg_bact_OMP"/>
</dbReference>
<reference evidence="6 7" key="1">
    <citation type="submission" date="2018-06" db="EMBL/GenBank/DDBJ databases">
        <title>Draft genome sequences of nine Vibrio sp. clinical isolates from across the United States representing the closest known relative of Vibrio cholerae.</title>
        <authorList>
            <person name="Islam M.T."/>
            <person name="Liang K."/>
            <person name="Im M.S."/>
            <person name="Winkjer J."/>
            <person name="Busby S."/>
            <person name="Batra D."/>
            <person name="Rowe L."/>
            <person name="Tarr C.L."/>
            <person name="Boucher Y."/>
        </authorList>
    </citation>
    <scope>NUCLEOTIDE SEQUENCE [LARGE SCALE GENOMIC DNA]</scope>
    <source>
        <strain evidence="6 7">2016V-1111</strain>
    </source>
</reference>
<dbReference type="PANTHER" id="PTHR34501:SF2">
    <property type="entry name" value="OUTER MEMBRANE PORIN F-RELATED"/>
    <property type="match status" value="1"/>
</dbReference>
<dbReference type="Proteomes" id="UP000252488">
    <property type="component" value="Unassembled WGS sequence"/>
</dbReference>
<proteinExistence type="predicted"/>
<keyword evidence="2 4" id="KW-0732">Signal</keyword>
<evidence type="ECO:0000313" key="7">
    <source>
        <dbReference type="Proteomes" id="UP000252488"/>
    </source>
</evidence>
<dbReference type="InterPro" id="IPR023614">
    <property type="entry name" value="Porin_dom_sf"/>
</dbReference>
<dbReference type="Pfam" id="PF13609">
    <property type="entry name" value="Porin_4"/>
    <property type="match status" value="1"/>
</dbReference>